<protein>
    <submittedName>
        <fullName evidence="3">Cysteine hydrolase</fullName>
    </submittedName>
</protein>
<evidence type="ECO:0000256" key="1">
    <source>
        <dbReference type="ARBA" id="ARBA00022801"/>
    </source>
</evidence>
<dbReference type="GO" id="GO:0016787">
    <property type="term" value="F:hydrolase activity"/>
    <property type="evidence" value="ECO:0007669"/>
    <property type="project" value="UniProtKB-KW"/>
</dbReference>
<evidence type="ECO:0000313" key="4">
    <source>
        <dbReference type="Proteomes" id="UP000594059"/>
    </source>
</evidence>
<dbReference type="AlphaFoldDB" id="A0A7S6UDY0"/>
<dbReference type="EMBL" id="CP063656">
    <property type="protein sequence ID" value="QOW18517.1"/>
    <property type="molecule type" value="Genomic_DNA"/>
</dbReference>
<accession>A0A7S6UDY0</accession>
<name>A0A7S6UDY0_9GAMM</name>
<sequence length="176" mass="18913">MKVSAHTALLVIDMINPFDFEDGAAHAKAALSIAPAIGRVKARVRDAGGQCIYVNDNFGRWKSNFLQIIERADKGLAPQILDHLMPDEEDLFVLKPRHSAFFQTPLPLLLESLESTGVVITGIAADACVLVSALDAHMRGFDVHAPSDCVAALSQPRKQAALQVMRNADVLTTAAG</sequence>
<keyword evidence="4" id="KW-1185">Reference proteome</keyword>
<keyword evidence="1 3" id="KW-0378">Hydrolase</keyword>
<dbReference type="PANTHER" id="PTHR43540:SF6">
    <property type="entry name" value="ISOCHORISMATASE-LIKE DOMAIN-CONTAINING PROTEIN"/>
    <property type="match status" value="1"/>
</dbReference>
<dbReference type="InterPro" id="IPR036380">
    <property type="entry name" value="Isochorismatase-like_sf"/>
</dbReference>
<organism evidence="3 4">
    <name type="scientific">Novilysobacter ciconiae</name>
    <dbReference type="NCBI Taxonomy" id="2781022"/>
    <lineage>
        <taxon>Bacteria</taxon>
        <taxon>Pseudomonadati</taxon>
        <taxon>Pseudomonadota</taxon>
        <taxon>Gammaproteobacteria</taxon>
        <taxon>Lysobacterales</taxon>
        <taxon>Lysobacteraceae</taxon>
        <taxon>Novilysobacter</taxon>
    </lineage>
</organism>
<dbReference type="Gene3D" id="3.40.50.850">
    <property type="entry name" value="Isochorismatase-like"/>
    <property type="match status" value="1"/>
</dbReference>
<dbReference type="Proteomes" id="UP000594059">
    <property type="component" value="Chromosome"/>
</dbReference>
<dbReference type="InterPro" id="IPR050272">
    <property type="entry name" value="Isochorismatase-like_hydrls"/>
</dbReference>
<dbReference type="RefSeq" id="WP_193983173.1">
    <property type="nucleotide sequence ID" value="NZ_CP063656.1"/>
</dbReference>
<feature type="domain" description="Isochorismatase-like" evidence="2">
    <location>
        <begin position="7"/>
        <end position="174"/>
    </location>
</feature>
<dbReference type="PANTHER" id="PTHR43540">
    <property type="entry name" value="PEROXYUREIDOACRYLATE/UREIDOACRYLATE AMIDOHYDROLASE-RELATED"/>
    <property type="match status" value="1"/>
</dbReference>
<evidence type="ECO:0000313" key="3">
    <source>
        <dbReference type="EMBL" id="QOW18517.1"/>
    </source>
</evidence>
<proteinExistence type="predicted"/>
<dbReference type="InterPro" id="IPR000868">
    <property type="entry name" value="Isochorismatase-like_dom"/>
</dbReference>
<reference evidence="3 4" key="1">
    <citation type="submission" date="2020-10" db="EMBL/GenBank/DDBJ databases">
        <title>complete genome sequencing of Lysobacter sp. H21R20.</title>
        <authorList>
            <person name="Bae J.-W."/>
            <person name="Lee S.-Y."/>
        </authorList>
    </citation>
    <scope>NUCLEOTIDE SEQUENCE [LARGE SCALE GENOMIC DNA]</scope>
    <source>
        <strain evidence="3 4">H21R20</strain>
    </source>
</reference>
<gene>
    <name evidence="3" type="ORF">INQ41_07235</name>
</gene>
<evidence type="ECO:0000259" key="2">
    <source>
        <dbReference type="Pfam" id="PF00857"/>
    </source>
</evidence>
<dbReference type="CDD" id="cd00431">
    <property type="entry name" value="cysteine_hydrolases"/>
    <property type="match status" value="1"/>
</dbReference>
<dbReference type="SUPFAM" id="SSF52499">
    <property type="entry name" value="Isochorismatase-like hydrolases"/>
    <property type="match status" value="1"/>
</dbReference>
<dbReference type="Pfam" id="PF00857">
    <property type="entry name" value="Isochorismatase"/>
    <property type="match status" value="1"/>
</dbReference>
<dbReference type="KEGG" id="lcic:INQ41_07235"/>